<evidence type="ECO:0000256" key="4">
    <source>
        <dbReference type="ARBA" id="ARBA00022763"/>
    </source>
</evidence>
<dbReference type="InterPro" id="IPR006555">
    <property type="entry name" value="ATP-dep_Helicase_C"/>
</dbReference>
<keyword evidence="1" id="KW-0004">4Fe-4S</keyword>
<keyword evidence="8" id="KW-0408">Iron</keyword>
<evidence type="ECO:0000256" key="1">
    <source>
        <dbReference type="ARBA" id="ARBA00022485"/>
    </source>
</evidence>
<evidence type="ECO:0000256" key="12">
    <source>
        <dbReference type="ARBA" id="ARBA00023235"/>
    </source>
</evidence>
<dbReference type="GO" id="GO:0003678">
    <property type="term" value="F:DNA helicase activity"/>
    <property type="evidence" value="ECO:0007669"/>
    <property type="project" value="InterPro"/>
</dbReference>
<keyword evidence="5" id="KW-0378">Hydrolase</keyword>
<keyword evidence="4" id="KW-0227">DNA damage</keyword>
<evidence type="ECO:0000256" key="10">
    <source>
        <dbReference type="ARBA" id="ARBA00023125"/>
    </source>
</evidence>
<evidence type="ECO:0000256" key="11">
    <source>
        <dbReference type="ARBA" id="ARBA00023204"/>
    </source>
</evidence>
<evidence type="ECO:0000256" key="8">
    <source>
        <dbReference type="ARBA" id="ARBA00023004"/>
    </source>
</evidence>
<evidence type="ECO:0000313" key="15">
    <source>
        <dbReference type="EMBL" id="QDQ27672.1"/>
    </source>
</evidence>
<dbReference type="Proteomes" id="UP000317550">
    <property type="component" value="Chromosome"/>
</dbReference>
<sequence length="756" mass="84590">MSYRIAVRELCEFSAKHGDLDLRFTPAPTAEEGMAGHLSVSKQRTGDYRSEVALSGTHGALTVRGRCDGYDADRQRVEEIKTYRGELAAMPDNHRQLHWAQARVYACLLCRQLGLPAIQVGLVYYHVDRQHETLLLEDWQADGLEQFFGSLCDRFLAWAEAQLRHRAERDTYLTDLAFPFGALHAGQRQLAESVYRGARLGRPLLAEAPTGVGKTLGTLFPLLKAMPASGHDKIYFLSAKTPGRQLALDALSKLRQEGTPLRVLELTARDKACVHPDRACHGEACPLARGFYDRLPVARAAAVEHGLLDRSTLQAVAQTHAVCPYYLSQDLVRWVDVVVGDYNYYFDFTALLHGLRVANEWRVGVLVDEAHNLVDRGRAMYSAELDSSHLVALRQRKLPELKGPLQKLARAWRQFEAAQQTPYQAYAEPPGSLLAVLQQAGKAIIDYLNAQPMVLDAPLLRFYFDLTHFLRLAESFGPHSVFDQSNRPGGKGRKHSTICLRNFVPAPFLGPRLASAHSYVLFSATLSPADYYCGMLGMPTDTPRLTVESPFRAEQLTVHLISQVSTRYRDRDASRQPIATLIARQYRQLPGNYLAFFSSFDYLKEIADELAKQAVEIPQWRQSRQMDELARAAFLERFRLSSQGIGFAVLGGAFAEGVDLPGEQLIGAFVATLGLPQFNPVNEQRRECLHALFGRGQDYAYLYPGLQKVVQAAGRVIRSPTDRGVLYLIDDRYADPKVRRLLPGWWHVETDGAGQG</sequence>
<keyword evidence="2" id="KW-0479">Metal-binding</keyword>
<keyword evidence="10" id="KW-0238">DNA-binding</keyword>
<dbReference type="SUPFAM" id="SSF52540">
    <property type="entry name" value="P-loop containing nucleoside triphosphate hydrolases"/>
    <property type="match status" value="2"/>
</dbReference>
<reference evidence="16" key="1">
    <citation type="submission" date="2019-07" db="EMBL/GenBank/DDBJ databases">
        <title>Chitinimonas sp. nov., isolated from Ny-Alesund, arctica soil.</title>
        <authorList>
            <person name="Xu Q."/>
            <person name="Peng F."/>
        </authorList>
    </citation>
    <scope>NUCLEOTIDE SEQUENCE [LARGE SCALE GENOMIC DNA]</scope>
    <source>
        <strain evidence="16">R3-44</strain>
    </source>
</reference>
<keyword evidence="3" id="KW-0547">Nucleotide-binding</keyword>
<proteinExistence type="inferred from homology"/>
<keyword evidence="6 15" id="KW-0347">Helicase</keyword>
<evidence type="ECO:0000313" key="16">
    <source>
        <dbReference type="Proteomes" id="UP000317550"/>
    </source>
</evidence>
<dbReference type="PANTHER" id="PTHR11472">
    <property type="entry name" value="DNA REPAIR DEAD HELICASE RAD3/XP-D SUBFAMILY MEMBER"/>
    <property type="match status" value="1"/>
</dbReference>
<dbReference type="GO" id="GO:0005524">
    <property type="term" value="F:ATP binding"/>
    <property type="evidence" value="ECO:0007669"/>
    <property type="project" value="UniProtKB-KW"/>
</dbReference>
<evidence type="ECO:0000256" key="5">
    <source>
        <dbReference type="ARBA" id="ARBA00022801"/>
    </source>
</evidence>
<dbReference type="InterPro" id="IPR014013">
    <property type="entry name" value="Helic_SF1/SF2_ATP-bd_DinG/Rad3"/>
</dbReference>
<keyword evidence="9" id="KW-0411">Iron-sulfur</keyword>
<evidence type="ECO:0000256" key="13">
    <source>
        <dbReference type="ARBA" id="ARBA00038058"/>
    </source>
</evidence>
<dbReference type="InterPro" id="IPR045028">
    <property type="entry name" value="DinG/Rad3-like"/>
</dbReference>
<dbReference type="InterPro" id="IPR027417">
    <property type="entry name" value="P-loop_NTPase"/>
</dbReference>
<evidence type="ECO:0000256" key="6">
    <source>
        <dbReference type="ARBA" id="ARBA00022806"/>
    </source>
</evidence>
<dbReference type="GO" id="GO:0003677">
    <property type="term" value="F:DNA binding"/>
    <property type="evidence" value="ECO:0007669"/>
    <property type="project" value="UniProtKB-KW"/>
</dbReference>
<dbReference type="GO" id="GO:0051539">
    <property type="term" value="F:4 iron, 4 sulfur cluster binding"/>
    <property type="evidence" value="ECO:0007669"/>
    <property type="project" value="UniProtKB-KW"/>
</dbReference>
<dbReference type="GO" id="GO:0006281">
    <property type="term" value="P:DNA repair"/>
    <property type="evidence" value="ECO:0007669"/>
    <property type="project" value="UniProtKB-KW"/>
</dbReference>
<dbReference type="RefSeq" id="WP_144279064.1">
    <property type="nucleotide sequence ID" value="NZ_CP041730.1"/>
</dbReference>
<dbReference type="Pfam" id="PF13307">
    <property type="entry name" value="Helicase_C_2"/>
    <property type="match status" value="1"/>
</dbReference>
<keyword evidence="7" id="KW-0067">ATP-binding</keyword>
<keyword evidence="12" id="KW-0413">Isomerase</keyword>
<dbReference type="GO" id="GO:0046872">
    <property type="term" value="F:metal ion binding"/>
    <property type="evidence" value="ECO:0007669"/>
    <property type="project" value="UniProtKB-KW"/>
</dbReference>
<comment type="similarity">
    <text evidence="13">Belongs to the helicase family. DinG subfamily.</text>
</comment>
<dbReference type="OrthoDB" id="9805194at2"/>
<evidence type="ECO:0000256" key="9">
    <source>
        <dbReference type="ARBA" id="ARBA00023014"/>
    </source>
</evidence>
<evidence type="ECO:0000256" key="3">
    <source>
        <dbReference type="ARBA" id="ARBA00022741"/>
    </source>
</evidence>
<accession>A0A516SHP1</accession>
<dbReference type="Gene3D" id="3.40.50.300">
    <property type="entry name" value="P-loop containing nucleotide triphosphate hydrolases"/>
    <property type="match status" value="2"/>
</dbReference>
<keyword evidence="11" id="KW-0234">DNA repair</keyword>
<evidence type="ECO:0000256" key="7">
    <source>
        <dbReference type="ARBA" id="ARBA00022840"/>
    </source>
</evidence>
<dbReference type="KEGG" id="cari:FNU76_15675"/>
<protein>
    <submittedName>
        <fullName evidence="15">ATP-dependent DNA helicase</fullName>
    </submittedName>
</protein>
<keyword evidence="16" id="KW-1185">Reference proteome</keyword>
<gene>
    <name evidence="15" type="ORF">FNU76_15675</name>
</gene>
<dbReference type="GO" id="GO:0016818">
    <property type="term" value="F:hydrolase activity, acting on acid anhydrides, in phosphorus-containing anhydrides"/>
    <property type="evidence" value="ECO:0007669"/>
    <property type="project" value="InterPro"/>
</dbReference>
<dbReference type="Pfam" id="PF06733">
    <property type="entry name" value="DEAD_2"/>
    <property type="match status" value="1"/>
</dbReference>
<dbReference type="PROSITE" id="PS51193">
    <property type="entry name" value="HELICASE_ATP_BIND_2"/>
    <property type="match status" value="1"/>
</dbReference>
<dbReference type="AlphaFoldDB" id="A0A516SHP1"/>
<dbReference type="SMART" id="SM00488">
    <property type="entry name" value="DEXDc2"/>
    <property type="match status" value="1"/>
</dbReference>
<organism evidence="15 16">
    <name type="scientific">Chitinimonas arctica</name>
    <dbReference type="NCBI Taxonomy" id="2594795"/>
    <lineage>
        <taxon>Bacteria</taxon>
        <taxon>Pseudomonadati</taxon>
        <taxon>Pseudomonadota</taxon>
        <taxon>Betaproteobacteria</taxon>
        <taxon>Neisseriales</taxon>
        <taxon>Chitinibacteraceae</taxon>
        <taxon>Chitinimonas</taxon>
    </lineage>
</organism>
<dbReference type="InterPro" id="IPR010614">
    <property type="entry name" value="RAD3-like_helicase_DEAD"/>
</dbReference>
<feature type="domain" description="Helicase ATP-binding" evidence="14">
    <location>
        <begin position="173"/>
        <end position="418"/>
    </location>
</feature>
<dbReference type="EMBL" id="CP041730">
    <property type="protein sequence ID" value="QDQ27672.1"/>
    <property type="molecule type" value="Genomic_DNA"/>
</dbReference>
<dbReference type="PANTHER" id="PTHR11472:SF34">
    <property type="entry name" value="REGULATOR OF TELOMERE ELONGATION HELICASE 1"/>
    <property type="match status" value="1"/>
</dbReference>
<dbReference type="InterPro" id="IPR006554">
    <property type="entry name" value="Helicase-like_DEXD_c2"/>
</dbReference>
<evidence type="ECO:0000256" key="2">
    <source>
        <dbReference type="ARBA" id="ARBA00022723"/>
    </source>
</evidence>
<dbReference type="SMART" id="SM00491">
    <property type="entry name" value="HELICc2"/>
    <property type="match status" value="1"/>
</dbReference>
<evidence type="ECO:0000259" key="14">
    <source>
        <dbReference type="PROSITE" id="PS51193"/>
    </source>
</evidence>
<name>A0A516SHP1_9NEIS</name>